<evidence type="ECO:0000313" key="3">
    <source>
        <dbReference type="Proteomes" id="UP000183988"/>
    </source>
</evidence>
<protein>
    <recommendedName>
        <fullName evidence="4">DUF4129 domain-containing protein</fullName>
    </recommendedName>
</protein>
<evidence type="ECO:0000256" key="1">
    <source>
        <dbReference type="SAM" id="Phobius"/>
    </source>
</evidence>
<dbReference type="EMBL" id="FQVW01000007">
    <property type="protein sequence ID" value="SHF87289.1"/>
    <property type="molecule type" value="Genomic_DNA"/>
</dbReference>
<keyword evidence="1" id="KW-0472">Membrane</keyword>
<keyword evidence="3" id="KW-1185">Reference proteome</keyword>
<organism evidence="2 3">
    <name type="scientific">Ornithinibacillus halophilus</name>
    <dbReference type="NCBI Taxonomy" id="930117"/>
    <lineage>
        <taxon>Bacteria</taxon>
        <taxon>Bacillati</taxon>
        <taxon>Bacillota</taxon>
        <taxon>Bacilli</taxon>
        <taxon>Bacillales</taxon>
        <taxon>Bacillaceae</taxon>
        <taxon>Ornithinibacillus</taxon>
    </lineage>
</organism>
<proteinExistence type="predicted"/>
<keyword evidence="1" id="KW-1133">Transmembrane helix</keyword>
<dbReference type="AlphaFoldDB" id="A0A1M5F6Z1"/>
<feature type="transmembrane region" description="Helical" evidence="1">
    <location>
        <begin position="64"/>
        <end position="83"/>
    </location>
</feature>
<dbReference type="Proteomes" id="UP000183988">
    <property type="component" value="Unassembled WGS sequence"/>
</dbReference>
<feature type="transmembrane region" description="Helical" evidence="1">
    <location>
        <begin position="153"/>
        <end position="173"/>
    </location>
</feature>
<evidence type="ECO:0000313" key="2">
    <source>
        <dbReference type="EMBL" id="SHF87289.1"/>
    </source>
</evidence>
<gene>
    <name evidence="2" type="ORF">SAMN05216225_100780</name>
</gene>
<keyword evidence="1" id="KW-0812">Transmembrane</keyword>
<accession>A0A1M5F6Z1</accession>
<evidence type="ECO:0008006" key="4">
    <source>
        <dbReference type="Google" id="ProtNLM"/>
    </source>
</evidence>
<reference evidence="2 3" key="1">
    <citation type="submission" date="2016-11" db="EMBL/GenBank/DDBJ databases">
        <authorList>
            <person name="Jaros S."/>
            <person name="Januszkiewicz K."/>
            <person name="Wedrychowicz H."/>
        </authorList>
    </citation>
    <scope>NUCLEOTIDE SEQUENCE [LARGE SCALE GENOMIC DNA]</scope>
    <source>
        <strain evidence="2 3">IBRC-M 10683</strain>
    </source>
</reference>
<sequence length="293" mass="34542">MVIDQESNYLLITIFLSVINLIVVKDSFVMVYLLLQTTTILIGYIAAHFFNIKRDDQKNFNHKLIPGLALSLLVGSGFFYWFANTPALLKIWDGFIFIVFRTVGLILSPLEFLDSLEFGKKRESEEEIVMTEPEFMEQSDRETLVESIPTSTIITGIAIFVIILVILFIIRLYRQGLKNTEEKEKVHVDIYDESINKTNQAESWISKLFNFRSKKPDHRVRQLVFQFERRAIKYDKGRHRFETLEDWLQRLGFKVNFEVYQKVRYGDLNVTQQEIETLEAELKEVEYKWGRES</sequence>
<feature type="transmembrane region" description="Helical" evidence="1">
    <location>
        <begin position="7"/>
        <end position="24"/>
    </location>
</feature>
<feature type="transmembrane region" description="Helical" evidence="1">
    <location>
        <begin position="30"/>
        <end position="52"/>
    </location>
</feature>
<name>A0A1M5F6Z1_9BACI</name>